<organism evidence="1 2">
    <name type="scientific">Neolentinus lepideus HHB14362 ss-1</name>
    <dbReference type="NCBI Taxonomy" id="1314782"/>
    <lineage>
        <taxon>Eukaryota</taxon>
        <taxon>Fungi</taxon>
        <taxon>Dikarya</taxon>
        <taxon>Basidiomycota</taxon>
        <taxon>Agaricomycotina</taxon>
        <taxon>Agaricomycetes</taxon>
        <taxon>Gloeophyllales</taxon>
        <taxon>Gloeophyllaceae</taxon>
        <taxon>Neolentinus</taxon>
    </lineage>
</organism>
<reference evidence="1 2" key="1">
    <citation type="journal article" date="2016" name="Mol. Biol. Evol.">
        <title>Comparative Genomics of Early-Diverging Mushroom-Forming Fungi Provides Insights into the Origins of Lignocellulose Decay Capabilities.</title>
        <authorList>
            <person name="Nagy L.G."/>
            <person name="Riley R."/>
            <person name="Tritt A."/>
            <person name="Adam C."/>
            <person name="Daum C."/>
            <person name="Floudas D."/>
            <person name="Sun H."/>
            <person name="Yadav J.S."/>
            <person name="Pangilinan J."/>
            <person name="Larsson K.H."/>
            <person name="Matsuura K."/>
            <person name="Barry K."/>
            <person name="Labutti K."/>
            <person name="Kuo R."/>
            <person name="Ohm R.A."/>
            <person name="Bhattacharya S.S."/>
            <person name="Shirouzu T."/>
            <person name="Yoshinaga Y."/>
            <person name="Martin F.M."/>
            <person name="Grigoriev I.V."/>
            <person name="Hibbett D.S."/>
        </authorList>
    </citation>
    <scope>NUCLEOTIDE SEQUENCE [LARGE SCALE GENOMIC DNA]</scope>
    <source>
        <strain evidence="1 2">HHB14362 ss-1</strain>
    </source>
</reference>
<sequence>MEETSESWTEETRAAFLKALDMYPASADSAAKHDSIACSSSPNDARDVVQARLCRTRQAWCRVSSSFYSHFTVLNWKKKINQSVSDKLSEFALVRISVQQKPLCIAILPL</sequence>
<dbReference type="InParanoid" id="A0A165RQJ6"/>
<dbReference type="AlphaFoldDB" id="A0A165RQJ6"/>
<name>A0A165RQJ6_9AGAM</name>
<dbReference type="EMBL" id="KV425580">
    <property type="protein sequence ID" value="KZT24138.1"/>
    <property type="molecule type" value="Genomic_DNA"/>
</dbReference>
<accession>A0A165RQJ6</accession>
<gene>
    <name evidence="1" type="ORF">NEOLEDRAFT_1135695</name>
</gene>
<evidence type="ECO:0000313" key="2">
    <source>
        <dbReference type="Proteomes" id="UP000076761"/>
    </source>
</evidence>
<proteinExistence type="predicted"/>
<evidence type="ECO:0000313" key="1">
    <source>
        <dbReference type="EMBL" id="KZT24138.1"/>
    </source>
</evidence>
<dbReference type="Proteomes" id="UP000076761">
    <property type="component" value="Unassembled WGS sequence"/>
</dbReference>
<keyword evidence="2" id="KW-1185">Reference proteome</keyword>
<dbReference type="STRING" id="1314782.A0A165RQJ6"/>
<protein>
    <submittedName>
        <fullName evidence="1">Uncharacterized protein</fullName>
    </submittedName>
</protein>